<dbReference type="Pfam" id="PF09043">
    <property type="entry name" value="Lys-AminoMut_A"/>
    <property type="match status" value="1"/>
</dbReference>
<name>I2F4U0_9BACT</name>
<dbReference type="Pfam" id="PF16554">
    <property type="entry name" value="OAM_dimer"/>
    <property type="match status" value="1"/>
</dbReference>
<dbReference type="InterPro" id="IPR049834">
    <property type="entry name" value="OraE-like"/>
</dbReference>
<proteinExistence type="predicted"/>
<accession>I2F4U0</accession>
<dbReference type="eggNOG" id="COG5012">
    <property type="taxonomic scope" value="Bacteria"/>
</dbReference>
<keyword evidence="4" id="KW-0170">Cobalt</keyword>
<gene>
    <name evidence="6" type="ORF">Theba_1255</name>
</gene>
<reference evidence="6 7" key="1">
    <citation type="journal article" date="2012" name="Genome Biol. Evol.">
        <title>Genome Sequence of the Mesophilic Thermotogales Bacterium Mesotoga prima MesG1.Ag.4.2 Reveals the Largest Thermotogales Genome To Date.</title>
        <authorList>
            <person name="Zhaxybayeva O."/>
            <person name="Swithers K.S."/>
            <person name="Foght J."/>
            <person name="Green A.G."/>
            <person name="Bruce D."/>
            <person name="Detter C."/>
            <person name="Han S."/>
            <person name="Teshima H."/>
            <person name="Han J."/>
            <person name="Woyke T."/>
            <person name="Pitluck S."/>
            <person name="Nolan M."/>
            <person name="Ivanova N."/>
            <person name="Pati A."/>
            <person name="Land M.L."/>
            <person name="Dlutek M."/>
            <person name="Doolittle W.F."/>
            <person name="Noll K.M."/>
            <person name="Nesbo C.L."/>
        </authorList>
    </citation>
    <scope>NUCLEOTIDE SEQUENCE [LARGE SCALE GENOMIC DNA]</scope>
    <source>
        <strain evidence="7">mesG1.Ag.4.2</strain>
    </source>
</reference>
<evidence type="ECO:0000256" key="1">
    <source>
        <dbReference type="ARBA" id="ARBA00001922"/>
    </source>
</evidence>
<evidence type="ECO:0000259" key="5">
    <source>
        <dbReference type="PROSITE" id="PS51332"/>
    </source>
</evidence>
<dbReference type="InterPro" id="IPR036843">
    <property type="entry name" value="KamE_N_sf"/>
</dbReference>
<dbReference type="Gene3D" id="3.40.50.280">
    <property type="entry name" value="Cobalamin-binding domain"/>
    <property type="match status" value="1"/>
</dbReference>
<dbReference type="GO" id="GO:0046983">
    <property type="term" value="F:protein dimerization activity"/>
    <property type="evidence" value="ECO:0007669"/>
    <property type="project" value="InterPro"/>
</dbReference>
<feature type="domain" description="B12-binding" evidence="5">
    <location>
        <begin position="593"/>
        <end position="729"/>
    </location>
</feature>
<dbReference type="GO" id="GO:0046872">
    <property type="term" value="F:metal ion binding"/>
    <property type="evidence" value="ECO:0007669"/>
    <property type="project" value="InterPro"/>
</dbReference>
<comment type="cofactor">
    <cofactor evidence="1">
        <name>adenosylcob(III)alamin</name>
        <dbReference type="ChEBI" id="CHEBI:18408"/>
    </cofactor>
</comment>
<dbReference type="Proteomes" id="UP000002881">
    <property type="component" value="Chromosome"/>
</dbReference>
<dbReference type="InterPro" id="IPR036724">
    <property type="entry name" value="Cobalamin-bd_sf"/>
</dbReference>
<evidence type="ECO:0000313" key="6">
    <source>
        <dbReference type="EMBL" id="AFK06943.1"/>
    </source>
</evidence>
<dbReference type="SUPFAM" id="SSF52242">
    <property type="entry name" value="Cobalamin (vitamin B12)-binding domain"/>
    <property type="match status" value="1"/>
</dbReference>
<dbReference type="InterPro" id="IPR006158">
    <property type="entry name" value="Cobalamin-bd"/>
</dbReference>
<protein>
    <submittedName>
        <fullName evidence="6">Putative cobalamin binding protein</fullName>
    </submittedName>
</protein>
<dbReference type="InterPro" id="IPR037086">
    <property type="entry name" value="Lys-AminoMut_asu_sf"/>
</dbReference>
<dbReference type="Gene3D" id="3.30.30.60">
    <property type="entry name" value="D-lysine 5,6-aminomutase beta subunit KamE, N-terminal domain"/>
    <property type="match status" value="1"/>
</dbReference>
<dbReference type="GO" id="GO:0031419">
    <property type="term" value="F:cobalamin binding"/>
    <property type="evidence" value="ECO:0007669"/>
    <property type="project" value="UniProtKB-KW"/>
</dbReference>
<dbReference type="STRING" id="660470.Theba_1255"/>
<dbReference type="RefSeq" id="WP_014730924.1">
    <property type="nucleotide sequence ID" value="NC_017934.1"/>
</dbReference>
<dbReference type="HOGENOM" id="CLU_027795_0_0_0"/>
<dbReference type="AlphaFoldDB" id="I2F4U0"/>
<dbReference type="InterPro" id="IPR028991">
    <property type="entry name" value="KamE_N"/>
</dbReference>
<dbReference type="Pfam" id="PF02310">
    <property type="entry name" value="B12-binding"/>
    <property type="match status" value="1"/>
</dbReference>
<dbReference type="PROSITE" id="PS51332">
    <property type="entry name" value="B12_BINDING"/>
    <property type="match status" value="1"/>
</dbReference>
<evidence type="ECO:0000313" key="7">
    <source>
        <dbReference type="Proteomes" id="UP000002881"/>
    </source>
</evidence>
<evidence type="ECO:0000256" key="4">
    <source>
        <dbReference type="ARBA" id="ARBA00023285"/>
    </source>
</evidence>
<dbReference type="SUPFAM" id="SSF51703">
    <property type="entry name" value="Cobalamin (vitamin B12)-dependent enzymes"/>
    <property type="match status" value="1"/>
</dbReference>
<evidence type="ECO:0000256" key="2">
    <source>
        <dbReference type="ARBA" id="ARBA00022628"/>
    </source>
</evidence>
<dbReference type="KEGG" id="mpg:Theba_1255"/>
<sequence>MLPVNEKLRVEEILKDLEHYAPKRKGWTWRKKLPEGTKVDGFYYDEISEPLKKSVGLPASHYFDNIDPQPDPVITSEIASGRFEDDVRRMRMAAWHGADHIMVIRTLGQSHIDGLIEGTPEGIGGIPITRKQLRATRKALDIIEEEVGRPINFHSYVSGVAGPEIAVLFAEEGVNGAHQDPQYNILYRGINPLRSFVDAAVAKKIMASVDMLQIDGAHNANASAKKAWKVMPELLVQHAINCVFSVKAGMKKDLISLSTVPPVVSPAPEFKLNFIYALTVRELFKEYRFRAQMNTRYIESDLVDATRIHVLDTLISRLTKADIQSTITPDEGRNVPWHVNSIRGVETAKHTLVALDGIKDLLKVNEEVVRPNIRELKMRAILMMEEILEVGGYFEAAEKGFFVDNGLYPERNGDGIARPKDGGIGAGTVIPRDADYFAPVCEHFGYNRIPEDLSSPDEPIGACTLHDRSKIKYIDELDESDNVNLRITQQLEDREKRLISPEVEWWGDGWVQLDMTIPDDPEHSEAAAIEIAKRMGFTDPSVISRTVLHPVEGTYLELKAKVPFKIVRDSLQLPQKPDLLSEEEITAFIDEHPMRVVAGTVGNDEHSVGIREILDIKHGGIEKFGFKYTYLGTSIPPEKFIDAAIETGADAILVSTIITHNEVHVDNMTKIAQLAVEKGVRDKVIIISGGTQITNDLAVSCGMDAGFGRGTKGIHVASFLVKKKRELLG</sequence>
<keyword evidence="2" id="KW-0846">Cobalamin</keyword>
<evidence type="ECO:0000256" key="3">
    <source>
        <dbReference type="ARBA" id="ARBA00023235"/>
    </source>
</evidence>
<keyword evidence="3" id="KW-0413">Isomerase</keyword>
<dbReference type="InterPro" id="IPR015130">
    <property type="entry name" value="Lys-AminoMut_A"/>
</dbReference>
<organism evidence="6 7">
    <name type="scientific">Mesotoga prima MesG1.Ag.4.2</name>
    <dbReference type="NCBI Taxonomy" id="660470"/>
    <lineage>
        <taxon>Bacteria</taxon>
        <taxon>Thermotogati</taxon>
        <taxon>Thermotogota</taxon>
        <taxon>Thermotogae</taxon>
        <taxon>Kosmotogales</taxon>
        <taxon>Kosmotogaceae</taxon>
        <taxon>Mesotoga</taxon>
    </lineage>
</organism>
<dbReference type="NCBIfam" id="NF040743">
    <property type="entry name" value="ornith_mutase_E"/>
    <property type="match status" value="1"/>
</dbReference>
<dbReference type="EMBL" id="CP003532">
    <property type="protein sequence ID" value="AFK06943.1"/>
    <property type="molecule type" value="Genomic_DNA"/>
</dbReference>
<dbReference type="GO" id="GO:0016853">
    <property type="term" value="F:isomerase activity"/>
    <property type="evidence" value="ECO:0007669"/>
    <property type="project" value="UniProtKB-KW"/>
</dbReference>
<keyword evidence="7" id="KW-1185">Reference proteome</keyword>
<dbReference type="GeneID" id="87107062"/>
<dbReference type="InterPro" id="IPR016176">
    <property type="entry name" value="Cbl-dep_enz_cat"/>
</dbReference>
<dbReference type="Gene3D" id="3.20.20.440">
    <property type="entry name" value="D-Lysine 5,6-aminomutase alpha subunit"/>
    <property type="match status" value="1"/>
</dbReference>